<protein>
    <recommendedName>
        <fullName evidence="6">Dynein heavy chain</fullName>
    </recommendedName>
</protein>
<evidence type="ECO:0000313" key="4">
    <source>
        <dbReference type="EMBL" id="CAG2057340.1"/>
    </source>
</evidence>
<dbReference type="Gene3D" id="6.10.140.1060">
    <property type="match status" value="1"/>
</dbReference>
<dbReference type="InterPro" id="IPR026983">
    <property type="entry name" value="DHC"/>
</dbReference>
<feature type="non-terminal residue" evidence="4">
    <location>
        <position position="612"/>
    </location>
</feature>
<evidence type="ECO:0000256" key="1">
    <source>
        <dbReference type="SAM" id="Phobius"/>
    </source>
</evidence>
<reference evidence="4" key="1">
    <citation type="submission" date="2021-03" db="EMBL/GenBank/DDBJ databases">
        <authorList>
            <person name="Tran Van P."/>
        </authorList>
    </citation>
    <scope>NUCLEOTIDE SEQUENCE</scope>
</reference>
<dbReference type="InterPro" id="IPR027417">
    <property type="entry name" value="P-loop_NTPase"/>
</dbReference>
<name>A0ABN7NR71_TIMPD</name>
<evidence type="ECO:0008006" key="6">
    <source>
        <dbReference type="Google" id="ProtNLM"/>
    </source>
</evidence>
<keyword evidence="1" id="KW-0812">Transmembrane</keyword>
<gene>
    <name evidence="4" type="ORF">TPAB3V08_LOCUS4319</name>
</gene>
<keyword evidence="5" id="KW-1185">Reference proteome</keyword>
<dbReference type="Proteomes" id="UP001153148">
    <property type="component" value="Unassembled WGS sequence"/>
</dbReference>
<dbReference type="PANTHER" id="PTHR22878">
    <property type="entry name" value="DYNEIN HEAVY CHAIN 6, AXONEMAL-LIKE-RELATED"/>
    <property type="match status" value="1"/>
</dbReference>
<evidence type="ECO:0000313" key="5">
    <source>
        <dbReference type="Proteomes" id="UP001153148"/>
    </source>
</evidence>
<feature type="transmembrane region" description="Helical" evidence="1">
    <location>
        <begin position="6"/>
        <end position="29"/>
    </location>
</feature>
<dbReference type="Gene3D" id="1.10.8.1220">
    <property type="match status" value="1"/>
</dbReference>
<organism evidence="4 5">
    <name type="scientific">Timema podura</name>
    <name type="common">Walking stick</name>
    <dbReference type="NCBI Taxonomy" id="61482"/>
    <lineage>
        <taxon>Eukaryota</taxon>
        <taxon>Metazoa</taxon>
        <taxon>Ecdysozoa</taxon>
        <taxon>Arthropoda</taxon>
        <taxon>Hexapoda</taxon>
        <taxon>Insecta</taxon>
        <taxon>Pterygota</taxon>
        <taxon>Neoptera</taxon>
        <taxon>Polyneoptera</taxon>
        <taxon>Phasmatodea</taxon>
        <taxon>Timematodea</taxon>
        <taxon>Timematoidea</taxon>
        <taxon>Timematidae</taxon>
        <taxon>Timema</taxon>
    </lineage>
</organism>
<dbReference type="InterPro" id="IPR004273">
    <property type="entry name" value="Dynein_heavy_D6_P-loop"/>
</dbReference>
<comment type="caution">
    <text evidence="4">The sequence shown here is derived from an EMBL/GenBank/DDBJ whole genome shotgun (WGS) entry which is preliminary data.</text>
</comment>
<proteinExistence type="predicted"/>
<dbReference type="EMBL" id="CAJPIN010005238">
    <property type="protein sequence ID" value="CAG2057340.1"/>
    <property type="molecule type" value="Genomic_DNA"/>
</dbReference>
<dbReference type="InterPro" id="IPR035706">
    <property type="entry name" value="AAA_9"/>
</dbReference>
<dbReference type="Pfam" id="PF03028">
    <property type="entry name" value="Dynein_heavy"/>
    <property type="match status" value="1"/>
</dbReference>
<accession>A0ABN7NR71</accession>
<sequence>MRVLPIFWLSGFFLDCQLIFIRLTVIVALQNARRFPLMIDPQGQANKWVKNMEKANNLSIIRLTQSDYGRILENAIQFGQPVLLENVGEELDAMLEPVLMQQTFKQGGALCIKLGDSIVEYNVQFRLYITTKLRNPHYLPEVAVKVSLLNFMITQVGLQDQLLGIVVAKERPDLEAEKNQLIVQGAENKSGIVVNLAVPESKAIATPKLEGASENILEDESAVQVLSSSKTLSIEITEKQSIAEETEKSIDEARLEYTPIAIHSTLTSPTLTPCTNYSLPWFVNLFKVAIDNTEKVDDLEVRLADLTKYFTYLLYVNICRSLFEKDKLLFSLLLGVNLLKNENNLDSAEWMFLLTGGVGLTNPHPRPNDWLPALSWDEWCRLDELSHFKGLRTHMENNGDKWKSVFDSLEPHMCAMPEPWHTHLSQFQKMLVLRCLRSDKIVPSVQYIFLILMSLTFIWTDNLGKEFVEPPPFDLTSSFNDSHSCIPLIFILTPGTDPTAQLLKFADDQEVTFCSSHSLLMSSDRMKPRLGYWAVTTDILQKAAITPLSSGSNGFGASRLYSLSLGQGQGPIAMKMIEDGIRNGTWVVLQNCHLAKSFMPSLEKVSNISCET</sequence>
<feature type="domain" description="Dynein heavy chain region D6 P-loop" evidence="2">
    <location>
        <begin position="555"/>
        <end position="607"/>
    </location>
</feature>
<dbReference type="PANTHER" id="PTHR22878:SF70">
    <property type="entry name" value="DYNEIN HEAVY CHAIN 2, AXONEMAL"/>
    <property type="match status" value="1"/>
</dbReference>
<dbReference type="Pfam" id="PF12781">
    <property type="entry name" value="AAA_9"/>
    <property type="match status" value="1"/>
</dbReference>
<evidence type="ECO:0000259" key="2">
    <source>
        <dbReference type="Pfam" id="PF03028"/>
    </source>
</evidence>
<keyword evidence="1" id="KW-0472">Membrane</keyword>
<keyword evidence="1" id="KW-1133">Transmembrane helix</keyword>
<dbReference type="Gene3D" id="3.40.50.300">
    <property type="entry name" value="P-loop containing nucleotide triphosphate hydrolases"/>
    <property type="match status" value="2"/>
</dbReference>
<feature type="domain" description="Dynein heavy chain ATP-binding dynein motor region" evidence="3">
    <location>
        <begin position="28"/>
        <end position="236"/>
    </location>
</feature>
<evidence type="ECO:0000259" key="3">
    <source>
        <dbReference type="Pfam" id="PF12781"/>
    </source>
</evidence>